<keyword evidence="1" id="KW-0472">Membrane</keyword>
<organism evidence="2">
    <name type="scientific">marine sediment metagenome</name>
    <dbReference type="NCBI Taxonomy" id="412755"/>
    <lineage>
        <taxon>unclassified sequences</taxon>
        <taxon>metagenomes</taxon>
        <taxon>ecological metagenomes</taxon>
    </lineage>
</organism>
<evidence type="ECO:0000256" key="1">
    <source>
        <dbReference type="SAM" id="Phobius"/>
    </source>
</evidence>
<evidence type="ECO:0000313" key="2">
    <source>
        <dbReference type="EMBL" id="KKN36380.1"/>
    </source>
</evidence>
<accession>A0A0F9PXN0</accession>
<reference evidence="2" key="1">
    <citation type="journal article" date="2015" name="Nature">
        <title>Complex archaea that bridge the gap between prokaryotes and eukaryotes.</title>
        <authorList>
            <person name="Spang A."/>
            <person name="Saw J.H."/>
            <person name="Jorgensen S.L."/>
            <person name="Zaremba-Niedzwiedzka K."/>
            <person name="Martijn J."/>
            <person name="Lind A.E."/>
            <person name="van Eijk R."/>
            <person name="Schleper C."/>
            <person name="Guy L."/>
            <person name="Ettema T.J."/>
        </authorList>
    </citation>
    <scope>NUCLEOTIDE SEQUENCE</scope>
</reference>
<comment type="caution">
    <text evidence="2">The sequence shown here is derived from an EMBL/GenBank/DDBJ whole genome shotgun (WGS) entry which is preliminary data.</text>
</comment>
<keyword evidence="1" id="KW-0812">Transmembrane</keyword>
<gene>
    <name evidence="2" type="ORF">LCGC14_0774180</name>
</gene>
<name>A0A0F9PXN0_9ZZZZ</name>
<dbReference type="EMBL" id="LAZR01001969">
    <property type="protein sequence ID" value="KKN36380.1"/>
    <property type="molecule type" value="Genomic_DNA"/>
</dbReference>
<feature type="transmembrane region" description="Helical" evidence="1">
    <location>
        <begin position="45"/>
        <end position="67"/>
    </location>
</feature>
<dbReference type="AlphaFoldDB" id="A0A0F9PXN0"/>
<sequence length="97" mass="11503">MKHLRFFKLALWKTYFDVGFGFLYYPKYFLFLVGVGDIIQSGGDYWRVLIAGFIIFWLCLFTGWAAYKYGWLDAVHEVQNLVDPFAKDMRATIKRKV</sequence>
<proteinExistence type="predicted"/>
<protein>
    <submittedName>
        <fullName evidence="2">Uncharacterized protein</fullName>
    </submittedName>
</protein>
<keyword evidence="1" id="KW-1133">Transmembrane helix</keyword>